<dbReference type="GO" id="GO:0019781">
    <property type="term" value="F:NEDD8 activating enzyme activity"/>
    <property type="evidence" value="ECO:0007669"/>
    <property type="project" value="TreeGrafter"/>
</dbReference>
<dbReference type="InterPro" id="IPR035985">
    <property type="entry name" value="Ubiquitin-activating_enz"/>
</dbReference>
<dbReference type="GO" id="GO:0005737">
    <property type="term" value="C:cytoplasm"/>
    <property type="evidence" value="ECO:0007669"/>
    <property type="project" value="TreeGrafter"/>
</dbReference>
<dbReference type="Gene3D" id="3.20.20.80">
    <property type="entry name" value="Glycosidases"/>
    <property type="match status" value="1"/>
</dbReference>
<dbReference type="AlphaFoldDB" id="A0A1Q3E184"/>
<dbReference type="PANTHER" id="PTHR10953">
    <property type="entry name" value="UBIQUITIN-ACTIVATING ENZYME E1"/>
    <property type="match status" value="1"/>
</dbReference>
<gene>
    <name evidence="1" type="ORF">LENED_002521</name>
</gene>
<dbReference type="Proteomes" id="UP000188533">
    <property type="component" value="Unassembled WGS sequence"/>
</dbReference>
<comment type="caution">
    <text evidence="1">The sequence shown here is derived from an EMBL/GenBank/DDBJ whole genome shotgun (WGS) entry which is preliminary data.</text>
</comment>
<dbReference type="InterPro" id="IPR045886">
    <property type="entry name" value="ThiF/MoeB/HesA"/>
</dbReference>
<dbReference type="GO" id="GO:0051118">
    <property type="term" value="F:glucan endo-1,3-alpha-glucosidase activity"/>
    <property type="evidence" value="ECO:0007669"/>
    <property type="project" value="InterPro"/>
</dbReference>
<proteinExistence type="predicted"/>
<protein>
    <submittedName>
        <fullName evidence="1">Glycoside hydrolase family 71 protein</fullName>
    </submittedName>
</protein>
<keyword evidence="1" id="KW-0378">Hydrolase</keyword>
<dbReference type="Pfam" id="PF03659">
    <property type="entry name" value="Glyco_hydro_71"/>
    <property type="match status" value="1"/>
</dbReference>
<sequence>MVGNTFPYTSQDWLNDVKLAHSSGIDGFALNMGIDDWQPARVADAYAAAQTSSLDFKMFLSLDIILPCSTANDAASLRTLVTTYLSHPNQLRYTRGSSEQLPLVSTFAGESCKFGQASVVDGWRSQFTQHPDLQGKMTFVPSFFVAPNQMSQFQGVVDGTFNWNGGWPVELTTDSTGSSSNSLSSTLKNLLGVNTTTNAIGKFSNLLGTGETSSSSDTASGLLSLEDALSNFIGSTDSDSQFLNASIGNTSNNVYIAAVSPWFFTHFGKNSFNKNFLYLADQHLYSKRWESLIPAQVPLGTDSDLNATSIQPSISEQVDIVEIISWNDYGESHYVGPIEGALPTGSEVWTDGMNHTAWLSLTSYYASAFKAGTYPSVSSNEERVVVWSRTHPASADATSDTVGSVPGSELVLDAMWAVTLLSQPANVTLQIIPSSSNSSTDSPLAQQSFSVPAGLRQAALESARILVIPATATATSILKNLVLPGLGHFTVMDDKAVTGADAGNNFFLDGSKSIGKSRAEEAVKGLMEMNDGVEGVADVRDIDEVLKNDQGWLKSFNIVVAHNGFLLNFLFIIGNTKAFPALLEYAMSLPLDTMDITDHAHIPFPVILVRALEEWRREREQVTGPSSGIGSPRTSAEKKAFKERIRAMMRKFDEENFEEAEAQAFKCWTPTVVPSEVRELFTLYSLSKPSSSTSSSFAALISALSQFVQNNPASPQYTSGLLPLTSSLPDMKSSTEEYVKLQKLYRAQSEKEKCFSQKLPCSKGLERQRVEGYQSGIKGAFGADHWSFFAADKLSTNPKEAAIHLALAAARKLRAQGVLPLLDPTSGPNNTSIKGILDQKNLKDLLTAEVRTFLPPGTELPEADWSIISGEIARAPSADLPTTAAFLGGLVAQEVIKMITKQYIPISAGNAASTANEQMGICVIDLVETWTGIL</sequence>
<dbReference type="Gene3D" id="3.40.50.12550">
    <property type="entry name" value="Ubiquitin-activating enzyme E1, inactive adenylation domain, subdomain 2"/>
    <property type="match status" value="1"/>
</dbReference>
<evidence type="ECO:0000313" key="1">
    <source>
        <dbReference type="EMBL" id="GAW00960.1"/>
    </source>
</evidence>
<dbReference type="STRING" id="5353.A0A1Q3E184"/>
<keyword evidence="2" id="KW-1185">Reference proteome</keyword>
<dbReference type="PANTHER" id="PTHR10953:SF29">
    <property type="entry name" value="NEDD8-ACTIVATING ENZYME E1 REGULATORY SUBUNIT"/>
    <property type="match status" value="1"/>
</dbReference>
<accession>A0A1Q3E184</accession>
<evidence type="ECO:0000313" key="2">
    <source>
        <dbReference type="Proteomes" id="UP000188533"/>
    </source>
</evidence>
<dbReference type="GO" id="GO:0045116">
    <property type="term" value="P:protein neddylation"/>
    <property type="evidence" value="ECO:0007669"/>
    <property type="project" value="TreeGrafter"/>
</dbReference>
<dbReference type="SUPFAM" id="SSF69572">
    <property type="entry name" value="Activating enzymes of the ubiquitin-like proteins"/>
    <property type="match status" value="1"/>
</dbReference>
<dbReference type="EMBL" id="BDGU01000046">
    <property type="protein sequence ID" value="GAW00960.1"/>
    <property type="molecule type" value="Genomic_DNA"/>
</dbReference>
<dbReference type="InterPro" id="IPR005197">
    <property type="entry name" value="Glyco_hydro_71"/>
</dbReference>
<dbReference type="Gene3D" id="3.40.50.720">
    <property type="entry name" value="NAD(P)-binding Rossmann-like Domain"/>
    <property type="match status" value="1"/>
</dbReference>
<dbReference type="CDD" id="cd11577">
    <property type="entry name" value="GH71"/>
    <property type="match status" value="1"/>
</dbReference>
<organism evidence="1 2">
    <name type="scientific">Lentinula edodes</name>
    <name type="common">Shiitake mushroom</name>
    <name type="synonym">Lentinus edodes</name>
    <dbReference type="NCBI Taxonomy" id="5353"/>
    <lineage>
        <taxon>Eukaryota</taxon>
        <taxon>Fungi</taxon>
        <taxon>Dikarya</taxon>
        <taxon>Basidiomycota</taxon>
        <taxon>Agaricomycotina</taxon>
        <taxon>Agaricomycetes</taxon>
        <taxon>Agaricomycetidae</taxon>
        <taxon>Agaricales</taxon>
        <taxon>Marasmiineae</taxon>
        <taxon>Omphalotaceae</taxon>
        <taxon>Lentinula</taxon>
    </lineage>
</organism>
<reference evidence="1 2" key="1">
    <citation type="submission" date="2016-08" db="EMBL/GenBank/DDBJ databases">
        <authorList>
            <consortium name="Lentinula edodes genome sequencing consortium"/>
            <person name="Sakamoto Y."/>
            <person name="Nakade K."/>
            <person name="Sato S."/>
            <person name="Yoshida Y."/>
            <person name="Miyazaki K."/>
            <person name="Natsume S."/>
            <person name="Konno N."/>
        </authorList>
    </citation>
    <scope>NUCLEOTIDE SEQUENCE [LARGE SCALE GENOMIC DNA]</scope>
    <source>
        <strain evidence="1 2">NBRC 111202</strain>
    </source>
</reference>
<reference evidence="1 2" key="2">
    <citation type="submission" date="2017-02" db="EMBL/GenBank/DDBJ databases">
        <title>A genome survey and senescence transcriptome analysis in Lentinula edodes.</title>
        <authorList>
            <person name="Sakamoto Y."/>
            <person name="Nakade K."/>
            <person name="Sato S."/>
            <person name="Yoshida Y."/>
            <person name="Miyazaki K."/>
            <person name="Natsume S."/>
            <person name="Konno N."/>
        </authorList>
    </citation>
    <scope>NUCLEOTIDE SEQUENCE [LARGE SCALE GENOMIC DNA]</scope>
    <source>
        <strain evidence="1 2">NBRC 111202</strain>
    </source>
</reference>
<name>A0A1Q3E184_LENED</name>